<accession>A0A644VWR7</accession>
<keyword evidence="6" id="KW-0676">Redox-active center</keyword>
<dbReference type="Gene3D" id="3.50.50.60">
    <property type="entry name" value="FAD/NAD(P)-binding domain"/>
    <property type="match status" value="2"/>
</dbReference>
<dbReference type="PRINTS" id="PR00411">
    <property type="entry name" value="PNDRDTASEI"/>
</dbReference>
<dbReference type="SUPFAM" id="SSF51905">
    <property type="entry name" value="FAD/NAD(P)-binding domain"/>
    <property type="match status" value="1"/>
</dbReference>
<comment type="caution">
    <text evidence="8">The sequence shown here is derived from an EMBL/GenBank/DDBJ whole genome shotgun (WGS) entry which is preliminary data.</text>
</comment>
<evidence type="ECO:0000256" key="3">
    <source>
        <dbReference type="ARBA" id="ARBA00022630"/>
    </source>
</evidence>
<dbReference type="InterPro" id="IPR004099">
    <property type="entry name" value="Pyr_nucl-diS_OxRdtase_dimer"/>
</dbReference>
<sequence>MPLEEYHIGDGGIISKGGVEFMERKKVLIIGGVACGAKTAARLARLAPEFDITVLERGEHLSFAGCGFPYFVGDVVKEYKDLVCTPLGIIRDANFFRTVKNITVHTGCLATRIDREKKCVTASDASTGEEKTFPYDNLVLATGASPIRPPIPGSDLNRVFTLWTMPDALAMKSALSSGNIKTAVIIGAGLIGMEVVEALTERGVRVSVVDALPTPLPALVGEDFGLRVAKAVKAKGIDFFGGEKVTEITGEGGVVSGVRTDKRSLPADMVLLAVGIRPNTSLARDAGLELAPNGTIVVDELMRTSDPSIYAGGDCVQTRHLVTKKPVWQPMGSTANRQGRVIADNIAGLATPFSGVLGTGILKLFNLTIGKTGLDEKQAKEAGFEPVSIVVEEPDRPHFMPGMGAMTIRLVADRLSRRILGAQIMGSGVVDKRLDALVAAVSSGMTVDLLADGDFAYAPPFSTALDPNTHAANALKNKMDGLVKTYQPRELRERMERANPPLLLDVRTPGELDLQGRLPYEFVNIPLGKLRERVGELPRDREIVAFCKISVRGWDALATLKGAGYEDVALLEGGVMAWPYDLK</sequence>
<evidence type="ECO:0000256" key="5">
    <source>
        <dbReference type="ARBA" id="ARBA00023002"/>
    </source>
</evidence>
<reference evidence="8" key="1">
    <citation type="submission" date="2019-08" db="EMBL/GenBank/DDBJ databases">
        <authorList>
            <person name="Kucharzyk K."/>
            <person name="Murdoch R.W."/>
            <person name="Higgins S."/>
            <person name="Loffler F."/>
        </authorList>
    </citation>
    <scope>NUCLEOTIDE SEQUENCE</scope>
</reference>
<dbReference type="PANTHER" id="PTHR43429:SF1">
    <property type="entry name" value="NAD(P)H SULFUR OXIDOREDUCTASE (COA-DEPENDENT)"/>
    <property type="match status" value="1"/>
</dbReference>
<dbReference type="SUPFAM" id="SSF55424">
    <property type="entry name" value="FAD/NAD-linked reductases, dimerisation (C-terminal) domain"/>
    <property type="match status" value="1"/>
</dbReference>
<dbReference type="Pfam" id="PF07992">
    <property type="entry name" value="Pyr_redox_2"/>
    <property type="match status" value="1"/>
</dbReference>
<dbReference type="InterPro" id="IPR016156">
    <property type="entry name" value="FAD/NAD-linked_Rdtase_dimer_sf"/>
</dbReference>
<dbReference type="GO" id="GO:0050451">
    <property type="term" value="F:CoA-disulfide reductase (NADPH) activity"/>
    <property type="evidence" value="ECO:0007669"/>
    <property type="project" value="UniProtKB-EC"/>
</dbReference>
<dbReference type="PROSITE" id="PS50206">
    <property type="entry name" value="RHODANESE_3"/>
    <property type="match status" value="1"/>
</dbReference>
<evidence type="ECO:0000259" key="7">
    <source>
        <dbReference type="PROSITE" id="PS50206"/>
    </source>
</evidence>
<dbReference type="SUPFAM" id="SSF52821">
    <property type="entry name" value="Rhodanese/Cell cycle control phosphatase"/>
    <property type="match status" value="1"/>
</dbReference>
<dbReference type="InterPro" id="IPR036188">
    <property type="entry name" value="FAD/NAD-bd_sf"/>
</dbReference>
<keyword evidence="5 8" id="KW-0560">Oxidoreductase</keyword>
<dbReference type="Pfam" id="PF02852">
    <property type="entry name" value="Pyr_redox_dim"/>
    <property type="match status" value="1"/>
</dbReference>
<evidence type="ECO:0000256" key="2">
    <source>
        <dbReference type="ARBA" id="ARBA00009130"/>
    </source>
</evidence>
<dbReference type="PRINTS" id="PR00368">
    <property type="entry name" value="FADPNR"/>
</dbReference>
<evidence type="ECO:0000256" key="1">
    <source>
        <dbReference type="ARBA" id="ARBA00001974"/>
    </source>
</evidence>
<comment type="cofactor">
    <cofactor evidence="1">
        <name>FAD</name>
        <dbReference type="ChEBI" id="CHEBI:57692"/>
    </cofactor>
</comment>
<name>A0A644VWR7_9ZZZZ</name>
<dbReference type="Gene3D" id="3.40.250.10">
    <property type="entry name" value="Rhodanese-like domain"/>
    <property type="match status" value="1"/>
</dbReference>
<dbReference type="InterPro" id="IPR023753">
    <property type="entry name" value="FAD/NAD-binding_dom"/>
</dbReference>
<evidence type="ECO:0000256" key="4">
    <source>
        <dbReference type="ARBA" id="ARBA00022827"/>
    </source>
</evidence>
<dbReference type="InterPro" id="IPR001763">
    <property type="entry name" value="Rhodanese-like_dom"/>
</dbReference>
<dbReference type="CDD" id="cd00158">
    <property type="entry name" value="RHOD"/>
    <property type="match status" value="1"/>
</dbReference>
<evidence type="ECO:0000313" key="8">
    <source>
        <dbReference type="EMBL" id="MPL95915.1"/>
    </source>
</evidence>
<keyword evidence="4" id="KW-0274">FAD</keyword>
<gene>
    <name evidence="8" type="primary">cdr_10</name>
    <name evidence="8" type="ORF">SDC9_42088</name>
</gene>
<protein>
    <submittedName>
        <fullName evidence="8">Coenzyme A disulfide reductase</fullName>
        <ecNumber evidence="8">1.8.1.14</ecNumber>
    </submittedName>
</protein>
<dbReference type="InterPro" id="IPR036873">
    <property type="entry name" value="Rhodanese-like_dom_sf"/>
</dbReference>
<organism evidence="8">
    <name type="scientific">bioreactor metagenome</name>
    <dbReference type="NCBI Taxonomy" id="1076179"/>
    <lineage>
        <taxon>unclassified sequences</taxon>
        <taxon>metagenomes</taxon>
        <taxon>ecological metagenomes</taxon>
    </lineage>
</organism>
<dbReference type="Pfam" id="PF00581">
    <property type="entry name" value="Rhodanese"/>
    <property type="match status" value="1"/>
</dbReference>
<dbReference type="EMBL" id="VSSQ01000487">
    <property type="protein sequence ID" value="MPL95915.1"/>
    <property type="molecule type" value="Genomic_DNA"/>
</dbReference>
<keyword evidence="3" id="KW-0285">Flavoprotein</keyword>
<comment type="similarity">
    <text evidence="2">Belongs to the class-III pyridine nucleotide-disulfide oxidoreductase family.</text>
</comment>
<proteinExistence type="inferred from homology"/>
<feature type="domain" description="Rhodanese" evidence="7">
    <location>
        <begin position="497"/>
        <end position="579"/>
    </location>
</feature>
<evidence type="ECO:0000256" key="6">
    <source>
        <dbReference type="ARBA" id="ARBA00023284"/>
    </source>
</evidence>
<dbReference type="InterPro" id="IPR050260">
    <property type="entry name" value="FAD-bd_OxRdtase"/>
</dbReference>
<dbReference type="AlphaFoldDB" id="A0A644VWR7"/>
<dbReference type="SMART" id="SM00450">
    <property type="entry name" value="RHOD"/>
    <property type="match status" value="1"/>
</dbReference>
<dbReference type="PANTHER" id="PTHR43429">
    <property type="entry name" value="PYRIDINE NUCLEOTIDE-DISULFIDE OXIDOREDUCTASE DOMAIN-CONTAINING"/>
    <property type="match status" value="1"/>
</dbReference>
<dbReference type="EC" id="1.8.1.14" evidence="8"/>